<gene>
    <name evidence="6" type="ORF">C8N47_10830</name>
</gene>
<feature type="domain" description="Multidrug resistance protein MdtA-like alpha-helical hairpin" evidence="3">
    <location>
        <begin position="99"/>
        <end position="168"/>
    </location>
</feature>
<dbReference type="SUPFAM" id="SSF111369">
    <property type="entry name" value="HlyD-like secretion proteins"/>
    <property type="match status" value="1"/>
</dbReference>
<dbReference type="Pfam" id="PF25917">
    <property type="entry name" value="BSH_RND"/>
    <property type="match status" value="1"/>
</dbReference>
<keyword evidence="7" id="KW-1185">Reference proteome</keyword>
<feature type="region of interest" description="Disordered" evidence="2">
    <location>
        <begin position="378"/>
        <end position="406"/>
    </location>
</feature>
<dbReference type="EMBL" id="QAAD01000008">
    <property type="protein sequence ID" value="PTN08473.1"/>
    <property type="molecule type" value="Genomic_DNA"/>
</dbReference>
<organism evidence="6 7">
    <name type="scientific">Mangrovibacterium marinum</name>
    <dbReference type="NCBI Taxonomy" id="1639118"/>
    <lineage>
        <taxon>Bacteria</taxon>
        <taxon>Pseudomonadati</taxon>
        <taxon>Bacteroidota</taxon>
        <taxon>Bacteroidia</taxon>
        <taxon>Marinilabiliales</taxon>
        <taxon>Prolixibacteraceae</taxon>
        <taxon>Mangrovibacterium</taxon>
    </lineage>
</organism>
<evidence type="ECO:0000313" key="7">
    <source>
        <dbReference type="Proteomes" id="UP000243525"/>
    </source>
</evidence>
<dbReference type="InterPro" id="IPR058625">
    <property type="entry name" value="MdtA-like_BSH"/>
</dbReference>
<dbReference type="InterPro" id="IPR058792">
    <property type="entry name" value="Beta-barrel_RND_2"/>
</dbReference>
<evidence type="ECO:0000259" key="5">
    <source>
        <dbReference type="Pfam" id="PF25954"/>
    </source>
</evidence>
<dbReference type="Gene3D" id="2.40.50.100">
    <property type="match status" value="1"/>
</dbReference>
<evidence type="ECO:0000313" key="6">
    <source>
        <dbReference type="EMBL" id="PTN08473.1"/>
    </source>
</evidence>
<dbReference type="NCBIfam" id="TIGR01730">
    <property type="entry name" value="RND_mfp"/>
    <property type="match status" value="1"/>
</dbReference>
<dbReference type="InterPro" id="IPR006143">
    <property type="entry name" value="RND_pump_MFP"/>
</dbReference>
<feature type="domain" description="Multidrug resistance protein MdtA-like barrel-sandwich hybrid" evidence="4">
    <location>
        <begin position="59"/>
        <end position="198"/>
    </location>
</feature>
<feature type="compositionally biased region" description="Basic and acidic residues" evidence="2">
    <location>
        <begin position="378"/>
        <end position="387"/>
    </location>
</feature>
<dbReference type="InterPro" id="IPR058624">
    <property type="entry name" value="MdtA-like_HH"/>
</dbReference>
<sequence>MKKKLVYTSIVAAVALIGLLEFKMLGSSATTVTLKTEKIGRATISNTVTATGTIEATQTVEVGTQVSGRIDKIFVDYNSLVTKGQLIARLDTEALSSSLRSAKASLDKATAEFNYQKATYERYQKLIDRQLIAQTDFDQVVYNYESAKASLSSAEAQYKTAKTNLDYAYIYSPIDGIVLERDVEEGETVAASYSTPTLFTIANDLTQMEIEADVDEADIGQVKMNQRVEFTVDAFPDQVFEGSVKEIHLNPSDDESVVTYTVVIDAPNPDQILMPGMTANASFYVTEKKNIVTVPNLAVEFNPDMQVMAQYQEAHPEVQLDLPAPGEQSVAKKVVWVKEGNKIYAQEVTVGETDEINYELLSGPNEGTEVVVSMSAISKKEAKEEAARSPFMPTPPGGNKKQKNNN</sequence>
<accession>A0A2T5C1H3</accession>
<dbReference type="GO" id="GO:1990281">
    <property type="term" value="C:efflux pump complex"/>
    <property type="evidence" value="ECO:0007669"/>
    <property type="project" value="TreeGrafter"/>
</dbReference>
<dbReference type="Pfam" id="PF25954">
    <property type="entry name" value="Beta-barrel_RND_2"/>
    <property type="match status" value="1"/>
</dbReference>
<evidence type="ECO:0000256" key="1">
    <source>
        <dbReference type="ARBA" id="ARBA00009477"/>
    </source>
</evidence>
<dbReference type="OrthoDB" id="9809068at2"/>
<dbReference type="AlphaFoldDB" id="A0A2T5C1H3"/>
<comment type="caution">
    <text evidence="6">The sequence shown here is derived from an EMBL/GenBank/DDBJ whole genome shotgun (WGS) entry which is preliminary data.</text>
</comment>
<dbReference type="GO" id="GO:0015562">
    <property type="term" value="F:efflux transmembrane transporter activity"/>
    <property type="evidence" value="ECO:0007669"/>
    <property type="project" value="TreeGrafter"/>
</dbReference>
<protein>
    <submittedName>
        <fullName evidence="6">HlyD family secretion protein</fullName>
    </submittedName>
</protein>
<dbReference type="Gene3D" id="2.40.30.170">
    <property type="match status" value="1"/>
</dbReference>
<dbReference type="RefSeq" id="WP_107822282.1">
    <property type="nucleotide sequence ID" value="NZ_OY782574.1"/>
</dbReference>
<feature type="domain" description="CusB-like beta-barrel" evidence="5">
    <location>
        <begin position="210"/>
        <end position="283"/>
    </location>
</feature>
<dbReference type="Pfam" id="PF25876">
    <property type="entry name" value="HH_MFP_RND"/>
    <property type="match status" value="1"/>
</dbReference>
<evidence type="ECO:0000259" key="3">
    <source>
        <dbReference type="Pfam" id="PF25876"/>
    </source>
</evidence>
<name>A0A2T5C1H3_9BACT</name>
<dbReference type="Gene3D" id="1.10.287.470">
    <property type="entry name" value="Helix hairpin bin"/>
    <property type="match status" value="1"/>
</dbReference>
<dbReference type="Proteomes" id="UP000243525">
    <property type="component" value="Unassembled WGS sequence"/>
</dbReference>
<comment type="similarity">
    <text evidence="1">Belongs to the membrane fusion protein (MFP) (TC 8.A.1) family.</text>
</comment>
<evidence type="ECO:0000259" key="4">
    <source>
        <dbReference type="Pfam" id="PF25917"/>
    </source>
</evidence>
<reference evidence="6 7" key="1">
    <citation type="submission" date="2018-04" db="EMBL/GenBank/DDBJ databases">
        <title>Genomic Encyclopedia of Archaeal and Bacterial Type Strains, Phase II (KMG-II): from individual species to whole genera.</title>
        <authorList>
            <person name="Goeker M."/>
        </authorList>
    </citation>
    <scope>NUCLEOTIDE SEQUENCE [LARGE SCALE GENOMIC DNA]</scope>
    <source>
        <strain evidence="6 7">DSM 28823</strain>
    </source>
</reference>
<dbReference type="FunFam" id="2.40.30.170:FF:000010">
    <property type="entry name" value="Efflux RND transporter periplasmic adaptor subunit"/>
    <property type="match status" value="1"/>
</dbReference>
<dbReference type="PANTHER" id="PTHR30469:SF33">
    <property type="entry name" value="SLR1207 PROTEIN"/>
    <property type="match status" value="1"/>
</dbReference>
<evidence type="ECO:0000256" key="2">
    <source>
        <dbReference type="SAM" id="MobiDB-lite"/>
    </source>
</evidence>
<dbReference type="Gene3D" id="2.40.420.20">
    <property type="match status" value="1"/>
</dbReference>
<dbReference type="PANTHER" id="PTHR30469">
    <property type="entry name" value="MULTIDRUG RESISTANCE PROTEIN MDTA"/>
    <property type="match status" value="1"/>
</dbReference>
<proteinExistence type="inferred from homology"/>